<dbReference type="Gene3D" id="1.10.260.40">
    <property type="entry name" value="lambda repressor-like DNA-binding domains"/>
    <property type="match status" value="1"/>
</dbReference>
<reference evidence="3 4" key="1">
    <citation type="submission" date="2018-08" db="EMBL/GenBank/DDBJ databases">
        <title>Diversity &amp; Physiological Properties of Lignin-Decomposing Actinobacteria from Soil.</title>
        <authorList>
            <person name="Roh S.G."/>
            <person name="Kim S.B."/>
        </authorList>
    </citation>
    <scope>NUCLEOTIDE SEQUENCE [LARGE SCALE GENOMIC DNA]</scope>
    <source>
        <strain evidence="3 4">MMS17-GH009</strain>
    </source>
</reference>
<evidence type="ECO:0000256" key="1">
    <source>
        <dbReference type="ARBA" id="ARBA00007227"/>
    </source>
</evidence>
<proteinExistence type="inferred from homology"/>
<feature type="domain" description="HTH cro/C1-type" evidence="2">
    <location>
        <begin position="7"/>
        <end position="61"/>
    </location>
</feature>
<dbReference type="SUPFAM" id="SSF47413">
    <property type="entry name" value="lambda repressor-like DNA-binding domains"/>
    <property type="match status" value="1"/>
</dbReference>
<dbReference type="InterPro" id="IPR052345">
    <property type="entry name" value="Rad_response_metalloprotease"/>
</dbReference>
<dbReference type="InterPro" id="IPR010359">
    <property type="entry name" value="IrrE_HExxH"/>
</dbReference>
<dbReference type="SMART" id="SM00530">
    <property type="entry name" value="HTH_XRE"/>
    <property type="match status" value="1"/>
</dbReference>
<dbReference type="Pfam" id="PF06114">
    <property type="entry name" value="Peptidase_M78"/>
    <property type="match status" value="1"/>
</dbReference>
<accession>A0A373A1Z2</accession>
<dbReference type="Gene3D" id="1.10.10.2910">
    <property type="match status" value="1"/>
</dbReference>
<dbReference type="PANTHER" id="PTHR43236">
    <property type="entry name" value="ANTITOXIN HIGA1"/>
    <property type="match status" value="1"/>
</dbReference>
<dbReference type="Proteomes" id="UP000263377">
    <property type="component" value="Unassembled WGS sequence"/>
</dbReference>
<protein>
    <submittedName>
        <fullName evidence="3">ImmA/IrrE family metallo-endopeptidase</fullName>
    </submittedName>
</protein>
<sequence length="365" mass="40371">MINSSRIVVARKRRGYTLNDLATRAGISLQSLSNYERGRTEPTAESLAQLAAALDFPESFFYQPDLDPIPLEAVSFRARSKLAAGPREGALAASRLALELHDWIEDRFRLPAADVPTLGKPDPETAAEMVRARWGLGHTPAGNMVHLLESHGIRVFSLPPEYTDVDAFATWRHGVPFVFLSTLKTPERGRFDAAHELGHLVLHGEDRSLVGPQAEQEANAFASAFLMPRTSVLDHMPRSPLVSQILQAKPIWNVSALSLTYRLHDLGLLTDWQYRRTVIDLGERGYRTGEPNGMPVRESSQLLDKVFANLKAKGCGLSDVARELHVTPKELSSWVFGLIVTSRSGSNERLAREGGGTRPKLTLVR</sequence>
<comment type="caution">
    <text evidence="3">The sequence shown here is derived from an EMBL/GenBank/DDBJ whole genome shotgun (WGS) entry which is preliminary data.</text>
</comment>
<dbReference type="InterPro" id="IPR001387">
    <property type="entry name" value="Cro/C1-type_HTH"/>
</dbReference>
<evidence type="ECO:0000259" key="2">
    <source>
        <dbReference type="PROSITE" id="PS50943"/>
    </source>
</evidence>
<dbReference type="AlphaFoldDB" id="A0A373A1Z2"/>
<organism evidence="3 4">
    <name type="scientific">Kitasatospora xanthocidica</name>
    <dbReference type="NCBI Taxonomy" id="83382"/>
    <lineage>
        <taxon>Bacteria</taxon>
        <taxon>Bacillati</taxon>
        <taxon>Actinomycetota</taxon>
        <taxon>Actinomycetes</taxon>
        <taxon>Kitasatosporales</taxon>
        <taxon>Streptomycetaceae</taxon>
        <taxon>Kitasatospora</taxon>
    </lineage>
</organism>
<dbReference type="PROSITE" id="PS50943">
    <property type="entry name" value="HTH_CROC1"/>
    <property type="match status" value="1"/>
</dbReference>
<dbReference type="RefSeq" id="WP_117490320.1">
    <property type="nucleotide sequence ID" value="NZ_QVIG01000001.1"/>
</dbReference>
<dbReference type="InterPro" id="IPR010982">
    <property type="entry name" value="Lambda_DNA-bd_dom_sf"/>
</dbReference>
<comment type="similarity">
    <text evidence="1">Belongs to the short-chain fatty acyl-CoA assimilation regulator (ScfR) family.</text>
</comment>
<evidence type="ECO:0000313" key="4">
    <source>
        <dbReference type="Proteomes" id="UP000263377"/>
    </source>
</evidence>
<dbReference type="EMBL" id="QVIG01000001">
    <property type="protein sequence ID" value="RGD62081.1"/>
    <property type="molecule type" value="Genomic_DNA"/>
</dbReference>
<dbReference type="GO" id="GO:0003677">
    <property type="term" value="F:DNA binding"/>
    <property type="evidence" value="ECO:0007669"/>
    <property type="project" value="InterPro"/>
</dbReference>
<dbReference type="Pfam" id="PF01381">
    <property type="entry name" value="HTH_3"/>
    <property type="match status" value="1"/>
</dbReference>
<dbReference type="PANTHER" id="PTHR43236:SF1">
    <property type="entry name" value="BLL7220 PROTEIN"/>
    <property type="match status" value="1"/>
</dbReference>
<gene>
    <name evidence="3" type="ORF">DR950_33905</name>
</gene>
<evidence type="ECO:0000313" key="3">
    <source>
        <dbReference type="EMBL" id="RGD62081.1"/>
    </source>
</evidence>
<keyword evidence="4" id="KW-1185">Reference proteome</keyword>
<name>A0A373A1Z2_9ACTN</name>
<dbReference type="CDD" id="cd00093">
    <property type="entry name" value="HTH_XRE"/>
    <property type="match status" value="1"/>
</dbReference>